<dbReference type="EMBL" id="GIIL01006671">
    <property type="protein sequence ID" value="NOV50397.1"/>
    <property type="molecule type" value="Transcribed_RNA"/>
</dbReference>
<evidence type="ECO:0000256" key="1">
    <source>
        <dbReference type="SAM" id="SignalP"/>
    </source>
</evidence>
<dbReference type="AlphaFoldDB" id="A0A6M2E0M5"/>
<sequence length="183" mass="20545">MLNKSSLIFALTFCFVSCHDVEKVFECKNKTKIYVNGKNILYTDDLEVKCLEWSSTNLRSQSLKSESGYYITCPGGKVPNKFGVCVWPPDVIYADVDLDPIHQEIVMQMTSEGIDASSTYGAIAKNLFDELTKLNPGSWRSTVGVHGEDSGFAIVCSISKPKTFFTFKMRGIDVNVSKWYYSK</sequence>
<organism evidence="2">
    <name type="scientific">Xenopsylla cheopis</name>
    <name type="common">Oriental rat flea</name>
    <name type="synonym">Pulex cheopis</name>
    <dbReference type="NCBI Taxonomy" id="163159"/>
    <lineage>
        <taxon>Eukaryota</taxon>
        <taxon>Metazoa</taxon>
        <taxon>Ecdysozoa</taxon>
        <taxon>Arthropoda</taxon>
        <taxon>Hexapoda</taxon>
        <taxon>Insecta</taxon>
        <taxon>Pterygota</taxon>
        <taxon>Neoptera</taxon>
        <taxon>Endopterygota</taxon>
        <taxon>Siphonaptera</taxon>
        <taxon>Pulicidae</taxon>
        <taxon>Xenopsyllinae</taxon>
        <taxon>Xenopsylla</taxon>
    </lineage>
</organism>
<evidence type="ECO:0000313" key="2">
    <source>
        <dbReference type="EMBL" id="NOV50397.1"/>
    </source>
</evidence>
<reference evidence="2" key="1">
    <citation type="submission" date="2020-03" db="EMBL/GenBank/DDBJ databases">
        <title>Transcriptomic Profiling of the Digestive Tract of the Rat Flea, Xenopsylla cheopis, Following Blood Feeding and Infection with Yersinia pestis.</title>
        <authorList>
            <person name="Bland D.M."/>
            <person name="Martens C.A."/>
            <person name="Virtaneva K."/>
            <person name="Kanakabandi K."/>
            <person name="Long D."/>
            <person name="Rosenke R."/>
            <person name="Saturday G.A."/>
            <person name="Hoyt F.H."/>
            <person name="Bruno D.P."/>
            <person name="Ribeiro J.M.C."/>
            <person name="Hinnebusch J."/>
        </authorList>
    </citation>
    <scope>NUCLEOTIDE SEQUENCE</scope>
</reference>
<keyword evidence="1" id="KW-0732">Signal</keyword>
<feature type="chain" id="PRO_5026937918" evidence="1">
    <location>
        <begin position="19"/>
        <end position="183"/>
    </location>
</feature>
<protein>
    <submittedName>
        <fullName evidence="2">Putative secreted protein</fullName>
    </submittedName>
</protein>
<feature type="signal peptide" evidence="1">
    <location>
        <begin position="1"/>
        <end position="18"/>
    </location>
</feature>
<accession>A0A6M2E0M5</accession>
<proteinExistence type="predicted"/>
<name>A0A6M2E0M5_XENCH</name>